<keyword evidence="3" id="KW-1185">Reference proteome</keyword>
<dbReference type="InterPro" id="IPR033347">
    <property type="entry name" value="Di19"/>
</dbReference>
<proteinExistence type="predicted"/>
<sequence>MSSLTRFYVQPKRKSRKPSSHSTLSLLRKELREGNLHSIFGGSSCVVPSSNVAPDPLLSSFILPTVEDYYEDVQSTDLFKKSITDIILDRLYRTLIIIFCSDCLNLFMAAPACATTRPFDPILYPFYVGFSWFFKTN</sequence>
<comment type="caution">
    <text evidence="2">The sequence shown here is derived from an EMBL/GenBank/DDBJ whole genome shotgun (WGS) entry which is preliminary data.</text>
</comment>
<evidence type="ECO:0000313" key="3">
    <source>
        <dbReference type="Proteomes" id="UP000653305"/>
    </source>
</evidence>
<dbReference type="Proteomes" id="UP000653305">
    <property type="component" value="Unassembled WGS sequence"/>
</dbReference>
<evidence type="ECO:0000313" key="2">
    <source>
        <dbReference type="EMBL" id="GFQ04718.1"/>
    </source>
</evidence>
<gene>
    <name evidence="2" type="ORF">PHJA_002615800</name>
</gene>
<dbReference type="EMBL" id="BMAC01000969">
    <property type="protein sequence ID" value="GFQ04718.1"/>
    <property type="molecule type" value="Genomic_DNA"/>
</dbReference>
<feature type="domain" description="Di19 C-terminal" evidence="1">
    <location>
        <begin position="24"/>
        <end position="81"/>
    </location>
</feature>
<dbReference type="OrthoDB" id="6270329at2759"/>
<organism evidence="2 3">
    <name type="scientific">Phtheirospermum japonicum</name>
    <dbReference type="NCBI Taxonomy" id="374723"/>
    <lineage>
        <taxon>Eukaryota</taxon>
        <taxon>Viridiplantae</taxon>
        <taxon>Streptophyta</taxon>
        <taxon>Embryophyta</taxon>
        <taxon>Tracheophyta</taxon>
        <taxon>Spermatophyta</taxon>
        <taxon>Magnoliopsida</taxon>
        <taxon>eudicotyledons</taxon>
        <taxon>Gunneridae</taxon>
        <taxon>Pentapetalae</taxon>
        <taxon>asterids</taxon>
        <taxon>lamiids</taxon>
        <taxon>Lamiales</taxon>
        <taxon>Orobanchaceae</taxon>
        <taxon>Orobanchaceae incertae sedis</taxon>
        <taxon>Phtheirospermum</taxon>
    </lineage>
</organism>
<accession>A0A830CVX4</accession>
<dbReference type="InterPro" id="IPR027935">
    <property type="entry name" value="Di19_C"/>
</dbReference>
<name>A0A830CVX4_9LAMI</name>
<dbReference type="PANTHER" id="PTHR31875">
    <property type="entry name" value="PROTEIN DEHYDRATION-INDUCED 19"/>
    <property type="match status" value="1"/>
</dbReference>
<protein>
    <submittedName>
        <fullName evidence="2">Protein dehydration-induced 19</fullName>
    </submittedName>
</protein>
<evidence type="ECO:0000259" key="1">
    <source>
        <dbReference type="Pfam" id="PF14571"/>
    </source>
</evidence>
<reference evidence="2" key="1">
    <citation type="submission" date="2020-07" db="EMBL/GenBank/DDBJ databases">
        <title>Ethylene signaling mediates host invasion by parasitic plants.</title>
        <authorList>
            <person name="Yoshida S."/>
        </authorList>
    </citation>
    <scope>NUCLEOTIDE SEQUENCE</scope>
    <source>
        <strain evidence="2">Okayama</strain>
    </source>
</reference>
<dbReference type="Pfam" id="PF14571">
    <property type="entry name" value="Di19_C"/>
    <property type="match status" value="1"/>
</dbReference>
<dbReference type="AlphaFoldDB" id="A0A830CVX4"/>
<dbReference type="PANTHER" id="PTHR31875:SF26">
    <property type="entry name" value="PROTEIN DEHYDRATION-INDUCED 19-RELATED"/>
    <property type="match status" value="1"/>
</dbReference>